<dbReference type="SUPFAM" id="SSF88723">
    <property type="entry name" value="PIN domain-like"/>
    <property type="match status" value="1"/>
</dbReference>
<dbReference type="InterPro" id="IPR029060">
    <property type="entry name" value="PIN-like_dom_sf"/>
</dbReference>
<keyword evidence="3" id="KW-1185">Reference proteome</keyword>
<dbReference type="RefSeq" id="XP_034242206.1">
    <property type="nucleotide sequence ID" value="XM_034386315.1"/>
</dbReference>
<feature type="region of interest" description="Disordered" evidence="2">
    <location>
        <begin position="593"/>
        <end position="618"/>
    </location>
</feature>
<dbReference type="RefSeq" id="XP_034242214.1">
    <property type="nucleotide sequence ID" value="XM_034386323.1"/>
</dbReference>
<evidence type="ECO:0000256" key="1">
    <source>
        <dbReference type="ARBA" id="ARBA00009495"/>
    </source>
</evidence>
<name>A0A6P8Z699_THRPL</name>
<evidence type="ECO:0000313" key="14">
    <source>
        <dbReference type="RefSeq" id="XP_034242216.1"/>
    </source>
</evidence>
<dbReference type="RefSeq" id="XP_034242205.1">
    <property type="nucleotide sequence ID" value="XM_034386314.1"/>
</dbReference>
<feature type="compositionally biased region" description="Low complexity" evidence="2">
    <location>
        <begin position="596"/>
        <end position="615"/>
    </location>
</feature>
<organism evidence="11">
    <name type="scientific">Thrips palmi</name>
    <name type="common">Melon thrips</name>
    <dbReference type="NCBI Taxonomy" id="161013"/>
    <lineage>
        <taxon>Eukaryota</taxon>
        <taxon>Metazoa</taxon>
        <taxon>Ecdysozoa</taxon>
        <taxon>Arthropoda</taxon>
        <taxon>Hexapoda</taxon>
        <taxon>Insecta</taxon>
        <taxon>Pterygota</taxon>
        <taxon>Neoptera</taxon>
        <taxon>Paraneoptera</taxon>
        <taxon>Thysanoptera</taxon>
        <taxon>Terebrantia</taxon>
        <taxon>Thripoidea</taxon>
        <taxon>Thripidae</taxon>
        <taxon>Thrips</taxon>
    </lineage>
</organism>
<dbReference type="PANTHER" id="PTHR15976:SF17">
    <property type="entry name" value="CONSTITUTIVE COACTIVATOR OF PEROXISOME PROLIFERATOR-ACTIVATED RECEPTOR GAMMA"/>
    <property type="match status" value="1"/>
</dbReference>
<evidence type="ECO:0000313" key="12">
    <source>
        <dbReference type="RefSeq" id="XP_034242214.1"/>
    </source>
</evidence>
<evidence type="ECO:0000313" key="7">
    <source>
        <dbReference type="RefSeq" id="XP_034242208.1"/>
    </source>
</evidence>
<feature type="compositionally biased region" description="Polar residues" evidence="2">
    <location>
        <begin position="300"/>
        <end position="324"/>
    </location>
</feature>
<dbReference type="KEGG" id="tpal:117645848"/>
<dbReference type="GeneID" id="117645848"/>
<evidence type="ECO:0000313" key="4">
    <source>
        <dbReference type="RefSeq" id="XP_034242204.1"/>
    </source>
</evidence>
<feature type="compositionally biased region" description="Basic and acidic residues" evidence="2">
    <location>
        <begin position="333"/>
        <end position="347"/>
    </location>
</feature>
<dbReference type="RefSeq" id="XP_034242211.1">
    <property type="nucleotide sequence ID" value="XM_034386320.1"/>
</dbReference>
<feature type="region of interest" description="Disordered" evidence="2">
    <location>
        <begin position="117"/>
        <end position="372"/>
    </location>
</feature>
<protein>
    <submittedName>
        <fullName evidence="4 5">Uncharacterized protein LOC117645848 isoform X1</fullName>
    </submittedName>
</protein>
<dbReference type="GO" id="GO:0005634">
    <property type="term" value="C:nucleus"/>
    <property type="evidence" value="ECO:0007669"/>
    <property type="project" value="TreeGrafter"/>
</dbReference>
<evidence type="ECO:0000313" key="3">
    <source>
        <dbReference type="Proteomes" id="UP000515158"/>
    </source>
</evidence>
<feature type="compositionally biased region" description="Low complexity" evidence="2">
    <location>
        <begin position="232"/>
        <end position="243"/>
    </location>
</feature>
<evidence type="ECO:0000313" key="5">
    <source>
        <dbReference type="RefSeq" id="XP_034242205.1"/>
    </source>
</evidence>
<comment type="similarity">
    <text evidence="1">Belongs to the constitutive coactivator of PPAR-gamma family.</text>
</comment>
<dbReference type="RefSeq" id="XP_034242210.1">
    <property type="nucleotide sequence ID" value="XM_034386319.1"/>
</dbReference>
<evidence type="ECO:0000313" key="6">
    <source>
        <dbReference type="RefSeq" id="XP_034242206.1"/>
    </source>
</evidence>
<dbReference type="PANTHER" id="PTHR15976">
    <property type="entry name" value="CONSTITUTIVE COACTIVATOR OF PEROXISOME PROLIFERATOR-ACTIVATED RECEPTOR GAMMA"/>
    <property type="match status" value="1"/>
</dbReference>
<dbReference type="InterPro" id="IPR026784">
    <property type="entry name" value="Coact_PPARg"/>
</dbReference>
<dbReference type="OrthoDB" id="7411531at2759"/>
<dbReference type="AlphaFoldDB" id="A0A6P8Z699"/>
<feature type="compositionally biased region" description="Basic and acidic residues" evidence="2">
    <location>
        <begin position="182"/>
        <end position="195"/>
    </location>
</feature>
<proteinExistence type="inferred from homology"/>
<dbReference type="RefSeq" id="XP_034242204.1">
    <property type="nucleotide sequence ID" value="XM_034386313.1"/>
</dbReference>
<feature type="region of interest" description="Disordered" evidence="2">
    <location>
        <begin position="807"/>
        <end position="870"/>
    </location>
</feature>
<feature type="compositionally biased region" description="Basic and acidic residues" evidence="2">
    <location>
        <begin position="244"/>
        <end position="267"/>
    </location>
</feature>
<dbReference type="Proteomes" id="UP000515158">
    <property type="component" value="Unplaced"/>
</dbReference>
<dbReference type="RefSeq" id="XP_034242215.1">
    <property type="nucleotide sequence ID" value="XM_034386324.1"/>
</dbReference>
<dbReference type="RefSeq" id="XP_034242208.1">
    <property type="nucleotide sequence ID" value="XM_034386317.1"/>
</dbReference>
<evidence type="ECO:0000313" key="13">
    <source>
        <dbReference type="RefSeq" id="XP_034242215.1"/>
    </source>
</evidence>
<reference evidence="4 5" key="1">
    <citation type="submission" date="2025-04" db="UniProtKB">
        <authorList>
            <consortium name="RefSeq"/>
        </authorList>
    </citation>
    <scope>IDENTIFICATION</scope>
    <source>
        <tissue evidence="4 5">Total insect</tissue>
    </source>
</reference>
<evidence type="ECO:0000256" key="2">
    <source>
        <dbReference type="SAM" id="MobiDB-lite"/>
    </source>
</evidence>
<evidence type="ECO:0000313" key="9">
    <source>
        <dbReference type="RefSeq" id="XP_034242210.1"/>
    </source>
</evidence>
<feature type="compositionally biased region" description="Low complexity" evidence="2">
    <location>
        <begin position="817"/>
        <end position="833"/>
    </location>
</feature>
<dbReference type="RefSeq" id="XP_034242216.1">
    <property type="nucleotide sequence ID" value="XM_034386325.1"/>
</dbReference>
<accession>A0A6P8Z699</accession>
<dbReference type="Gene3D" id="3.40.50.1010">
    <property type="entry name" value="5'-nuclease"/>
    <property type="match status" value="1"/>
</dbReference>
<dbReference type="RefSeq" id="XP_034242212.1">
    <property type="nucleotide sequence ID" value="XM_034386321.1"/>
</dbReference>
<evidence type="ECO:0000313" key="8">
    <source>
        <dbReference type="RefSeq" id="XP_034242209.1"/>
    </source>
</evidence>
<evidence type="ECO:0000313" key="11">
    <source>
        <dbReference type="RefSeq" id="XP_034242212.1"/>
    </source>
</evidence>
<gene>
    <name evidence="4 5 6 7 8 9 10 11 12 13 14" type="primary">LOC117645848</name>
</gene>
<evidence type="ECO:0000313" key="10">
    <source>
        <dbReference type="RefSeq" id="XP_034242211.1"/>
    </source>
</evidence>
<sequence length="1014" mass="109717">MGVQGLERYITTTHPASCPRVSIAALAEKYRKATGRDSAVAVVDGGLVMYEKVSHQEQLYGGQFKQLAASMVDFACRLQDVGVTPVFYFKGAPSEGRLNVWEDRKKQQLARVQDAFDRIATWPPSKPKCGDRDAVAPKESNTDAGAGEPLRPAEPSEPSVKEAVSSSGDSAPEPLPPAPAAKTEEAAEREQKEASESQPQGEKLNEDPGQDQSKTPESQHSVVKSSEAQGDSSEPQPQVQEQSGDARADQESRHDWEQLKQAQEELQRLGYHARGFSRGRAAYSQRGGRSDFPQRGGRSDFSQQGGRSDFSQQGGRSDFPQQGGRSDFPQRGGRSDFPQRGRSDWRGAWRASRGAMGPRRGGRGARGYHQQGVRRAPRGNHDFILPSGAFICVKLALKRAGFEVRISVRELDVEMGQYCRRHGCFALLSRDTDFVAMETAHYYLSVAHLDQDMATLHFDRDAIARALGLRHRGHLPLLMAVLANGCVPASYLIPLHIKAAGTRLDQLSPSLSFRLEAVITRLGQLVKNRLSSMTTADAVLAILDKSLTEYSPELMTDFSKQLGFADSAAFREALRTQLEASLAAHDYTPWTDDALPRSSASSPEPAAPQAAPENSVKGESEVLQLARVRHVALQFVSPHVLVLLEKRVWEDNCALEDPALPPGSCSTEALRPFRRRLYGVLFHEGASQDHGLGRVREFILPNQVAQGARLVPAEVEPQPLDAAAVPHPGLLSLWRGENMEDARWRLLGWCLCPSLGLAAADLPARLRALPCRHVLPAAALFLMRHCGALAASIRAAADRASRSVVPTPEAEASAVDPVESAPAAATSAVPAPEGQGRDASAVEEERAEVTSAESPTQEPSPAPAAPVVEFTPTSEEEVIRLFARTCVRVGKMTAAEIEQLPPPRPQRLAVHLAALFMRACTHLIVLNDALGAVVPVDEVQPASFFDGKLLHTLLMDDTSHEVDDGAVEAIVAAARCGDTACDACAPATDAALQEVEKALAQQHLSTEAEAACEE</sequence>
<dbReference type="RefSeq" id="XP_034242209.1">
    <property type="nucleotide sequence ID" value="XM_034386318.1"/>
</dbReference>
<feature type="compositionally biased region" description="Polar residues" evidence="2">
    <location>
        <begin position="210"/>
        <end position="231"/>
    </location>
</feature>